<sequence>MPALREGAAVTASAAGLRVKASILGRDASPFGNPQRFPVFPKVERPSRRWGAGRPRRRVAAPSALPPALRREERRARTEDSGFRIR</sequence>
<organism evidence="2 3">
    <name type="scientific">Prorocentrum cordatum</name>
    <dbReference type="NCBI Taxonomy" id="2364126"/>
    <lineage>
        <taxon>Eukaryota</taxon>
        <taxon>Sar</taxon>
        <taxon>Alveolata</taxon>
        <taxon>Dinophyceae</taxon>
        <taxon>Prorocentrales</taxon>
        <taxon>Prorocentraceae</taxon>
        <taxon>Prorocentrum</taxon>
    </lineage>
</organism>
<gene>
    <name evidence="2" type="ORF">PCOR1329_LOCUS73602</name>
</gene>
<dbReference type="EMBL" id="CAUYUJ010019922">
    <property type="protein sequence ID" value="CAK0894585.1"/>
    <property type="molecule type" value="Genomic_DNA"/>
</dbReference>
<feature type="compositionally biased region" description="Basic and acidic residues" evidence="1">
    <location>
        <begin position="69"/>
        <end position="86"/>
    </location>
</feature>
<evidence type="ECO:0000256" key="1">
    <source>
        <dbReference type="SAM" id="MobiDB-lite"/>
    </source>
</evidence>
<dbReference type="Proteomes" id="UP001189429">
    <property type="component" value="Unassembled WGS sequence"/>
</dbReference>
<keyword evidence="3" id="KW-1185">Reference proteome</keyword>
<reference evidence="2" key="1">
    <citation type="submission" date="2023-10" db="EMBL/GenBank/DDBJ databases">
        <authorList>
            <person name="Chen Y."/>
            <person name="Shah S."/>
            <person name="Dougan E. K."/>
            <person name="Thang M."/>
            <person name="Chan C."/>
        </authorList>
    </citation>
    <scope>NUCLEOTIDE SEQUENCE [LARGE SCALE GENOMIC DNA]</scope>
</reference>
<comment type="caution">
    <text evidence="2">The sequence shown here is derived from an EMBL/GenBank/DDBJ whole genome shotgun (WGS) entry which is preliminary data.</text>
</comment>
<evidence type="ECO:0000313" key="3">
    <source>
        <dbReference type="Proteomes" id="UP001189429"/>
    </source>
</evidence>
<proteinExistence type="predicted"/>
<accession>A0ABN9XA02</accession>
<evidence type="ECO:0000313" key="2">
    <source>
        <dbReference type="EMBL" id="CAK0894585.1"/>
    </source>
</evidence>
<name>A0ABN9XA02_9DINO</name>
<protein>
    <submittedName>
        <fullName evidence="2">Uncharacterized protein</fullName>
    </submittedName>
</protein>
<feature type="region of interest" description="Disordered" evidence="1">
    <location>
        <begin position="36"/>
        <end position="86"/>
    </location>
</feature>
<feature type="non-terminal residue" evidence="2">
    <location>
        <position position="86"/>
    </location>
</feature>